<feature type="compositionally biased region" description="Basic and acidic residues" evidence="2">
    <location>
        <begin position="381"/>
        <end position="390"/>
    </location>
</feature>
<dbReference type="HOGENOM" id="CLU_457824_0_0_1"/>
<feature type="domain" description="J" evidence="3">
    <location>
        <begin position="7"/>
        <end position="75"/>
    </location>
</feature>
<dbReference type="PANTHER" id="PTHR43096">
    <property type="entry name" value="DNAJ HOMOLOG 1, MITOCHONDRIAL-RELATED"/>
    <property type="match status" value="1"/>
</dbReference>
<evidence type="ECO:0000256" key="2">
    <source>
        <dbReference type="SAM" id="MobiDB-lite"/>
    </source>
</evidence>
<dbReference type="EMBL" id="JMSE01000186">
    <property type="protein sequence ID" value="KDN71413.1"/>
    <property type="molecule type" value="Genomic_DNA"/>
</dbReference>
<dbReference type="PROSITE" id="PS50076">
    <property type="entry name" value="DNAJ_2"/>
    <property type="match status" value="1"/>
</dbReference>
<dbReference type="OrthoDB" id="10250354at2759"/>
<dbReference type="FunFam" id="1.10.287.110:FF:000073">
    <property type="entry name" value="DnaJ domain protein"/>
    <property type="match status" value="1"/>
</dbReference>
<name>A0A066XQB4_COLSU</name>
<evidence type="ECO:0000313" key="5">
    <source>
        <dbReference type="Proteomes" id="UP000027238"/>
    </source>
</evidence>
<organism evidence="4 5">
    <name type="scientific">Colletotrichum sublineola</name>
    <name type="common">Sorghum anthracnose fungus</name>
    <dbReference type="NCBI Taxonomy" id="1173701"/>
    <lineage>
        <taxon>Eukaryota</taxon>
        <taxon>Fungi</taxon>
        <taxon>Dikarya</taxon>
        <taxon>Ascomycota</taxon>
        <taxon>Pezizomycotina</taxon>
        <taxon>Sordariomycetes</taxon>
        <taxon>Hypocreomycetidae</taxon>
        <taxon>Glomerellales</taxon>
        <taxon>Glomerellaceae</taxon>
        <taxon>Colletotrichum</taxon>
        <taxon>Colletotrichum graminicola species complex</taxon>
    </lineage>
</organism>
<dbReference type="GO" id="GO:0051082">
    <property type="term" value="F:unfolded protein binding"/>
    <property type="evidence" value="ECO:0007669"/>
    <property type="project" value="TreeGrafter"/>
</dbReference>
<dbReference type="PRINTS" id="PR00625">
    <property type="entry name" value="JDOMAIN"/>
</dbReference>
<feature type="region of interest" description="Disordered" evidence="2">
    <location>
        <begin position="86"/>
        <end position="525"/>
    </location>
</feature>
<dbReference type="PROSITE" id="PS00636">
    <property type="entry name" value="DNAJ_1"/>
    <property type="match status" value="1"/>
</dbReference>
<dbReference type="SUPFAM" id="SSF46565">
    <property type="entry name" value="Chaperone J-domain"/>
    <property type="match status" value="1"/>
</dbReference>
<feature type="region of interest" description="Disordered" evidence="2">
    <location>
        <begin position="538"/>
        <end position="571"/>
    </location>
</feature>
<dbReference type="InterPro" id="IPR018253">
    <property type="entry name" value="DnaJ_domain_CS"/>
</dbReference>
<feature type="compositionally biased region" description="Pro residues" evidence="2">
    <location>
        <begin position="348"/>
        <end position="367"/>
    </location>
</feature>
<proteinExistence type="predicted"/>
<dbReference type="Gene3D" id="1.10.287.110">
    <property type="entry name" value="DnaJ domain"/>
    <property type="match status" value="1"/>
</dbReference>
<dbReference type="PANTHER" id="PTHR43096:SF52">
    <property type="entry name" value="DNAJ HOMOLOG 1, MITOCHONDRIAL-RELATED"/>
    <property type="match status" value="1"/>
</dbReference>
<sequence>MSSLPPDPYKILGVSKDAKLSEIRSAHRKLVLKCHPDKVQDPTLKAQKQDEFQKVQQAYELLSNENDRAKYDDNVKLAELRKEMAKSMAANTSAPRAPRTYEVRTAEPRPDTFTKTTSYRPSPNTKLYSQYNSRSYEEDIYNRSNAIFEEPRARRAASYEKPSRQDDDLRERRRREEKEREREELVRAAERRERERLAEKKAAEKAAKRAAEEKEARRQERKRQEKAEKEREKERKREAEEKSRRHKPIYSESYEDDTTYVAKSDKKKSSSSKEKKEDKRSRSTTREVVPPRDEMPPPPVPPMPLAQTDTQSKYDETLMNAAKYMQSRKANSAHPGISRAQTFDVRPPVVPTPPPAGTSFAAPPPPIPDEEDTSRRSKSRRSSETKTREKSSHKKSSPSKEAPLPPSHNIVDASPSSRHVPYFASTTSPASTSPPKYLNRSATLNENAFSRPPPGPVRAQTFSHVSPDADLRGRGRSRMQPQVVSEDSESEDDRRRHRSARHRTHSPEPMPTEYGQRTRYTVSGGRTVAVPPEAYAAMYREESPPPSRKHNKGPYYERPPMPTREASYSSSPYFPKVKTARYEEVQYSNIPHRYREEYSAYA</sequence>
<feature type="compositionally biased region" description="Low complexity" evidence="2">
    <location>
        <begin position="424"/>
        <end position="435"/>
    </location>
</feature>
<dbReference type="Proteomes" id="UP000027238">
    <property type="component" value="Unassembled WGS sequence"/>
</dbReference>
<evidence type="ECO:0000313" key="4">
    <source>
        <dbReference type="EMBL" id="KDN71413.1"/>
    </source>
</evidence>
<comment type="caution">
    <text evidence="4">The sequence shown here is derived from an EMBL/GenBank/DDBJ whole genome shotgun (WGS) entry which is preliminary data.</text>
</comment>
<dbReference type="SMART" id="SM00271">
    <property type="entry name" value="DnaJ"/>
    <property type="match status" value="1"/>
</dbReference>
<dbReference type="eggNOG" id="KOG0714">
    <property type="taxonomic scope" value="Eukaryota"/>
</dbReference>
<dbReference type="GO" id="GO:0042026">
    <property type="term" value="P:protein refolding"/>
    <property type="evidence" value="ECO:0007669"/>
    <property type="project" value="TreeGrafter"/>
</dbReference>
<dbReference type="GO" id="GO:0005737">
    <property type="term" value="C:cytoplasm"/>
    <property type="evidence" value="ECO:0007669"/>
    <property type="project" value="TreeGrafter"/>
</dbReference>
<dbReference type="STRING" id="1173701.A0A066XQB4"/>
<protein>
    <submittedName>
        <fullName evidence="4">Putative DnaJ domain-containing protein</fullName>
    </submittedName>
</protein>
<dbReference type="InterPro" id="IPR036869">
    <property type="entry name" value="J_dom_sf"/>
</dbReference>
<gene>
    <name evidence="4" type="ORF">CSUB01_06301</name>
</gene>
<feature type="compositionally biased region" description="Basic and acidic residues" evidence="2">
    <location>
        <begin position="99"/>
        <end position="112"/>
    </location>
</feature>
<dbReference type="CDD" id="cd06257">
    <property type="entry name" value="DnaJ"/>
    <property type="match status" value="1"/>
</dbReference>
<dbReference type="OMA" id="GEHVMQY"/>
<keyword evidence="5" id="KW-1185">Reference proteome</keyword>
<feature type="compositionally biased region" description="Basic and acidic residues" evidence="2">
    <location>
        <begin position="263"/>
        <end position="295"/>
    </location>
</feature>
<evidence type="ECO:0000256" key="1">
    <source>
        <dbReference type="ARBA" id="ARBA00023186"/>
    </source>
</evidence>
<feature type="compositionally biased region" description="Basic residues" evidence="2">
    <location>
        <begin position="495"/>
        <end position="504"/>
    </location>
</feature>
<feature type="compositionally biased region" description="Polar residues" evidence="2">
    <location>
        <begin position="113"/>
        <end position="134"/>
    </location>
</feature>
<keyword evidence="1" id="KW-0143">Chaperone</keyword>
<dbReference type="InterPro" id="IPR001623">
    <property type="entry name" value="DnaJ_domain"/>
</dbReference>
<evidence type="ECO:0000259" key="3">
    <source>
        <dbReference type="PROSITE" id="PS50076"/>
    </source>
</evidence>
<dbReference type="Pfam" id="PF00226">
    <property type="entry name" value="DnaJ"/>
    <property type="match status" value="1"/>
</dbReference>
<dbReference type="AlphaFoldDB" id="A0A066XQB4"/>
<feature type="compositionally biased region" description="Basic and acidic residues" evidence="2">
    <location>
        <begin position="149"/>
        <end position="243"/>
    </location>
</feature>
<accession>A0A066XQB4</accession>
<reference evidence="5" key="1">
    <citation type="journal article" date="2014" name="Genome Announc.">
        <title>Draft genome sequence of Colletotrichum sublineola, a destructive pathogen of cultivated sorghum.</title>
        <authorList>
            <person name="Baroncelli R."/>
            <person name="Sanz-Martin J.M."/>
            <person name="Rech G.E."/>
            <person name="Sukno S.A."/>
            <person name="Thon M.R."/>
        </authorList>
    </citation>
    <scope>NUCLEOTIDE SEQUENCE [LARGE SCALE GENOMIC DNA]</scope>
    <source>
        <strain evidence="5">TX430BB</strain>
    </source>
</reference>